<keyword evidence="2" id="KW-1185">Reference proteome</keyword>
<dbReference type="EMBL" id="JACDTY010000040">
    <property type="protein sequence ID" value="MBA1145291.1"/>
    <property type="molecule type" value="Genomic_DNA"/>
</dbReference>
<organism evidence="1 2">
    <name type="scientific">Mesorhizobium neociceri</name>
    <dbReference type="NCBI Taxonomy" id="1307853"/>
    <lineage>
        <taxon>Bacteria</taxon>
        <taxon>Pseudomonadati</taxon>
        <taxon>Pseudomonadota</taxon>
        <taxon>Alphaproteobacteria</taxon>
        <taxon>Hyphomicrobiales</taxon>
        <taxon>Phyllobacteriaceae</taxon>
        <taxon>Mesorhizobium</taxon>
    </lineage>
</organism>
<sequence length="510" mass="55051">MAQAFAGPMPVSAKMPGAGAGDDFRCTIMQQNGGPPMRWQVLAIIAAIIGIAPAAAAQTQPSACTHTPTILDAGDFLLAEPATFPNFWRDRFGDDAAYLKIRYGGLPYAEGTALIAGLEKRSHPPLRVAELRLAYAKTPDRAAMIAGMQPLPNAKSILPQLGQSALRALVTEDGGDWLLGELARWRAADADQFDASRISVGLAQVLADLDDDAKSRLAKRAEDAGIWPMALEMRAVKDDLSDYVVYLDRLPPAVRPDKGGRTGFIRKALNLANLRPSFDMAKQPAEVQALDGQNDLGSAIRSIGQLIAYVPQTAILLPLVNQTGNLSLGTAVAGAINAQIAAKHLDPINNPDTVTATMLDGIDYVLGRRDREHNLRDALISEMQGETAESFMDRALARVMLASFMLDNGAEPPRRPDLLTATFPWEQWVGLAGKLKAGEAIAPEDRIAAADLMIAADRPADALALLKTAGDWKTAVRRSHELALRLDRRCADLLRPPMPVSQPLYRFEPR</sequence>
<evidence type="ECO:0000313" key="2">
    <source>
        <dbReference type="Proteomes" id="UP000558284"/>
    </source>
</evidence>
<dbReference type="Proteomes" id="UP000558284">
    <property type="component" value="Unassembled WGS sequence"/>
</dbReference>
<proteinExistence type="predicted"/>
<dbReference type="RefSeq" id="WP_181062185.1">
    <property type="nucleotide sequence ID" value="NZ_JACDTY010000040.1"/>
</dbReference>
<protein>
    <submittedName>
        <fullName evidence="1">Uncharacterized protein</fullName>
    </submittedName>
</protein>
<gene>
    <name evidence="1" type="ORF">H0241_34570</name>
</gene>
<evidence type="ECO:0000313" key="1">
    <source>
        <dbReference type="EMBL" id="MBA1145291.1"/>
    </source>
</evidence>
<dbReference type="AlphaFoldDB" id="A0A838BHB3"/>
<reference evidence="1 2" key="1">
    <citation type="submission" date="2020-07" db="EMBL/GenBank/DDBJ databases">
        <title>Definition of the novel symbiovar canariense within Mesorhizobium novociceri, a new species of genus Mesorhizobium nodulating Cicer canariense in the Caldera de Taburiente National Park (La Palma, Canary Islands).</title>
        <authorList>
            <person name="Leon-Barrios M."/>
            <person name="Perez-Yepez J."/>
            <person name="Flores-Felix J.D."/>
            <person name="Ramirez-Baena M.H."/>
            <person name="Pulido-Suarez L."/>
            <person name="Igual J.M."/>
            <person name="Velazquez E."/>
            <person name="Peix A."/>
        </authorList>
    </citation>
    <scope>NUCLEOTIDE SEQUENCE [LARGE SCALE GENOMIC DNA]</scope>
    <source>
        <strain evidence="1 2">CCANP35</strain>
    </source>
</reference>
<comment type="caution">
    <text evidence="1">The sequence shown here is derived from an EMBL/GenBank/DDBJ whole genome shotgun (WGS) entry which is preliminary data.</text>
</comment>
<name>A0A838BHB3_9HYPH</name>
<accession>A0A838BHB3</accession>